<dbReference type="InterPro" id="IPR022687">
    <property type="entry name" value="HTH_DTXR"/>
</dbReference>
<keyword evidence="7" id="KW-0238">DNA-binding</keyword>
<dbReference type="PROSITE" id="PS50944">
    <property type="entry name" value="HTH_DTXR"/>
    <property type="match status" value="1"/>
</dbReference>
<dbReference type="InterPro" id="IPR050536">
    <property type="entry name" value="DtxR_MntR_Metal-Reg"/>
</dbReference>
<dbReference type="InterPro" id="IPR036390">
    <property type="entry name" value="WH_DNA-bd_sf"/>
</dbReference>
<dbReference type="SUPFAM" id="SSF46785">
    <property type="entry name" value="Winged helix' DNA-binding domain"/>
    <property type="match status" value="1"/>
</dbReference>
<dbReference type="EMBL" id="JACPSX010000287">
    <property type="protein sequence ID" value="MBI3016299.1"/>
    <property type="molecule type" value="Genomic_DNA"/>
</dbReference>
<evidence type="ECO:0000313" key="11">
    <source>
        <dbReference type="EMBL" id="MBI3016299.1"/>
    </source>
</evidence>
<evidence type="ECO:0000256" key="9">
    <source>
        <dbReference type="ARBA" id="ARBA00025185"/>
    </source>
</evidence>
<dbReference type="Pfam" id="PF02742">
    <property type="entry name" value="Fe_dep_repr_C"/>
    <property type="match status" value="1"/>
</dbReference>
<evidence type="ECO:0000256" key="5">
    <source>
        <dbReference type="ARBA" id="ARBA00023004"/>
    </source>
</evidence>
<dbReference type="InterPro" id="IPR008988">
    <property type="entry name" value="Transcriptional_repressor_C"/>
</dbReference>
<sequence>MPTVSKENYLKTIWHLQYEGQSPIAARLAEELAVSPPAVTAALKRMAKEGYVKVGPQGRILLTAKGKRIAVTLVRRHRLVEKLLADVIRMPWYRVHEEAEILEHAISPELERCLVSLFGREGTCPHGYPLSVEAPREDRKGGVKILESAAPGDSLKIIRVHEKDQSFMEYLHRLGLRPGASFRVLERNYGGALVVEIGGRKTTLSREAVTKIWAAPA</sequence>
<dbReference type="GO" id="GO:0003700">
    <property type="term" value="F:DNA-binding transcription factor activity"/>
    <property type="evidence" value="ECO:0007669"/>
    <property type="project" value="InterPro"/>
</dbReference>
<reference evidence="11" key="1">
    <citation type="submission" date="2020-07" db="EMBL/GenBank/DDBJ databases">
        <title>Huge and variable diversity of episymbiotic CPR bacteria and DPANN archaea in groundwater ecosystems.</title>
        <authorList>
            <person name="He C.Y."/>
            <person name="Keren R."/>
            <person name="Whittaker M."/>
            <person name="Farag I.F."/>
            <person name="Doudna J."/>
            <person name="Cate J.H.D."/>
            <person name="Banfield J.F."/>
        </authorList>
    </citation>
    <scope>NUCLEOTIDE SEQUENCE</scope>
    <source>
        <strain evidence="11">NC_groundwater_717_Ag_S-0.2um_59_8</strain>
    </source>
</reference>
<dbReference type="Gene3D" id="1.10.10.10">
    <property type="entry name" value="Winged helix-like DNA-binding domain superfamily/Winged helix DNA-binding domain"/>
    <property type="match status" value="1"/>
</dbReference>
<dbReference type="SMART" id="SM00899">
    <property type="entry name" value="FeoA"/>
    <property type="match status" value="1"/>
</dbReference>
<evidence type="ECO:0000256" key="8">
    <source>
        <dbReference type="ARBA" id="ARBA00023163"/>
    </source>
</evidence>
<dbReference type="GO" id="GO:0046983">
    <property type="term" value="F:protein dimerization activity"/>
    <property type="evidence" value="ECO:0007669"/>
    <property type="project" value="InterPro"/>
</dbReference>
<dbReference type="SMART" id="SM00529">
    <property type="entry name" value="HTH_DTXR"/>
    <property type="match status" value="1"/>
</dbReference>
<evidence type="ECO:0000256" key="1">
    <source>
        <dbReference type="ARBA" id="ARBA00004496"/>
    </source>
</evidence>
<dbReference type="InterPro" id="IPR036388">
    <property type="entry name" value="WH-like_DNA-bd_sf"/>
</dbReference>
<comment type="subunit">
    <text evidence="3">Homodimer.</text>
</comment>
<dbReference type="AlphaFoldDB" id="A0A932M2A5"/>
<dbReference type="GO" id="GO:0045892">
    <property type="term" value="P:negative regulation of DNA-templated transcription"/>
    <property type="evidence" value="ECO:0007669"/>
    <property type="project" value="TreeGrafter"/>
</dbReference>
<evidence type="ECO:0000256" key="7">
    <source>
        <dbReference type="ARBA" id="ARBA00023125"/>
    </source>
</evidence>
<evidence type="ECO:0000259" key="10">
    <source>
        <dbReference type="PROSITE" id="PS50944"/>
    </source>
</evidence>
<keyword evidence="6" id="KW-0805">Transcription regulation</keyword>
<comment type="function">
    <text evidence="9">In the presence of manganese, represses expression of mntH and mntS. Up-regulates expression of mntP.</text>
</comment>
<comment type="similarity">
    <text evidence="2">Belongs to the DtxR/MntR family.</text>
</comment>
<dbReference type="InterPro" id="IPR022689">
    <property type="entry name" value="Iron_dep_repressor"/>
</dbReference>
<comment type="caution">
    <text evidence="11">The sequence shown here is derived from an EMBL/GenBank/DDBJ whole genome shotgun (WGS) entry which is preliminary data.</text>
</comment>
<dbReference type="GO" id="GO:0003677">
    <property type="term" value="F:DNA binding"/>
    <property type="evidence" value="ECO:0007669"/>
    <property type="project" value="UniProtKB-KW"/>
</dbReference>
<dbReference type="PANTHER" id="PTHR33238:SF10">
    <property type="entry name" value="IRON-DEPENDENT REPRESSOR IDER"/>
    <property type="match status" value="1"/>
</dbReference>
<evidence type="ECO:0000256" key="2">
    <source>
        <dbReference type="ARBA" id="ARBA00007871"/>
    </source>
</evidence>
<comment type="subcellular location">
    <subcellularLocation>
        <location evidence="1">Cytoplasm</location>
    </subcellularLocation>
</comment>
<keyword evidence="8" id="KW-0804">Transcription</keyword>
<evidence type="ECO:0000256" key="3">
    <source>
        <dbReference type="ARBA" id="ARBA00011738"/>
    </source>
</evidence>
<gene>
    <name evidence="11" type="ORF">HYY65_14830</name>
</gene>
<dbReference type="SUPFAM" id="SSF47979">
    <property type="entry name" value="Iron-dependent repressor protein, dimerization domain"/>
    <property type="match status" value="1"/>
</dbReference>
<dbReference type="InterPro" id="IPR007167">
    <property type="entry name" value="Fe-transptr_FeoA-like"/>
</dbReference>
<feature type="domain" description="HTH dtxR-type" evidence="10">
    <location>
        <begin position="1"/>
        <end position="63"/>
    </location>
</feature>
<evidence type="ECO:0000313" key="12">
    <source>
        <dbReference type="Proteomes" id="UP000741360"/>
    </source>
</evidence>
<accession>A0A932M2A5</accession>
<dbReference type="Gene3D" id="2.30.30.90">
    <property type="match status" value="1"/>
</dbReference>
<name>A0A932M2A5_UNCTE</name>
<dbReference type="GO" id="GO:0005737">
    <property type="term" value="C:cytoplasm"/>
    <property type="evidence" value="ECO:0007669"/>
    <property type="project" value="UniProtKB-SubCell"/>
</dbReference>
<dbReference type="GO" id="GO:0046914">
    <property type="term" value="F:transition metal ion binding"/>
    <property type="evidence" value="ECO:0007669"/>
    <property type="project" value="InterPro"/>
</dbReference>
<dbReference type="PANTHER" id="PTHR33238">
    <property type="entry name" value="IRON (METAL) DEPENDENT REPRESSOR, DTXR FAMILY"/>
    <property type="match status" value="1"/>
</dbReference>
<evidence type="ECO:0000256" key="4">
    <source>
        <dbReference type="ARBA" id="ARBA00022386"/>
    </source>
</evidence>
<organism evidence="11 12">
    <name type="scientific">Tectimicrobiota bacterium</name>
    <dbReference type="NCBI Taxonomy" id="2528274"/>
    <lineage>
        <taxon>Bacteria</taxon>
        <taxon>Pseudomonadati</taxon>
        <taxon>Nitrospinota/Tectimicrobiota group</taxon>
        <taxon>Candidatus Tectimicrobiota</taxon>
    </lineage>
</organism>
<dbReference type="Pfam" id="PF01325">
    <property type="entry name" value="Fe_dep_repress"/>
    <property type="match status" value="1"/>
</dbReference>
<dbReference type="InterPro" id="IPR038157">
    <property type="entry name" value="FeoA_core_dom"/>
</dbReference>
<evidence type="ECO:0000256" key="6">
    <source>
        <dbReference type="ARBA" id="ARBA00023015"/>
    </source>
</evidence>
<dbReference type="Pfam" id="PF04023">
    <property type="entry name" value="FeoA"/>
    <property type="match status" value="1"/>
</dbReference>
<dbReference type="InterPro" id="IPR036421">
    <property type="entry name" value="Fe_dep_repressor_sf"/>
</dbReference>
<dbReference type="SUPFAM" id="SSF50037">
    <property type="entry name" value="C-terminal domain of transcriptional repressors"/>
    <property type="match status" value="1"/>
</dbReference>
<proteinExistence type="inferred from homology"/>
<dbReference type="InterPro" id="IPR001367">
    <property type="entry name" value="Fe_dep_repressor"/>
</dbReference>
<dbReference type="Proteomes" id="UP000741360">
    <property type="component" value="Unassembled WGS sequence"/>
</dbReference>
<protein>
    <recommendedName>
        <fullName evidence="4">Transcriptional regulator MntR</fullName>
    </recommendedName>
</protein>
<keyword evidence="5" id="KW-0408">Iron</keyword>